<comment type="caution">
    <text evidence="9">The sequence shown here is derived from an EMBL/GenBank/DDBJ whole genome shotgun (WGS) entry which is preliminary data.</text>
</comment>
<dbReference type="EMBL" id="JBHSHC010000090">
    <property type="protein sequence ID" value="MFC4767838.1"/>
    <property type="molecule type" value="Genomic_DNA"/>
</dbReference>
<feature type="domain" description="PAS" evidence="7">
    <location>
        <begin position="14"/>
        <end position="61"/>
    </location>
</feature>
<dbReference type="RefSeq" id="WP_380025756.1">
    <property type="nucleotide sequence ID" value="NZ_JBHSHC010000090.1"/>
</dbReference>
<gene>
    <name evidence="9" type="ORF">ACFO8Q_10780</name>
</gene>
<evidence type="ECO:0000256" key="1">
    <source>
        <dbReference type="ARBA" id="ARBA00022741"/>
    </source>
</evidence>
<evidence type="ECO:0000259" key="8">
    <source>
        <dbReference type="PROSITE" id="PS50113"/>
    </source>
</evidence>
<dbReference type="InterPro" id="IPR000700">
    <property type="entry name" value="PAS-assoc_C"/>
</dbReference>
<dbReference type="InterPro" id="IPR035965">
    <property type="entry name" value="PAS-like_dom_sf"/>
</dbReference>
<dbReference type="Gene3D" id="3.40.50.300">
    <property type="entry name" value="P-loop containing nucleotide triphosphate hydrolases"/>
    <property type="match status" value="1"/>
</dbReference>
<dbReference type="PROSITE" id="PS50112">
    <property type="entry name" value="PAS"/>
    <property type="match status" value="1"/>
</dbReference>
<accession>A0ABV9Q1M3</accession>
<evidence type="ECO:0000313" key="10">
    <source>
        <dbReference type="Proteomes" id="UP001596002"/>
    </source>
</evidence>
<dbReference type="Gene3D" id="1.10.10.60">
    <property type="entry name" value="Homeodomain-like"/>
    <property type="match status" value="1"/>
</dbReference>
<dbReference type="Pfam" id="PF25601">
    <property type="entry name" value="AAA_lid_14"/>
    <property type="match status" value="1"/>
</dbReference>
<dbReference type="Gene3D" id="1.10.8.60">
    <property type="match status" value="1"/>
</dbReference>
<dbReference type="Pfam" id="PF02954">
    <property type="entry name" value="HTH_8"/>
    <property type="match status" value="1"/>
</dbReference>
<dbReference type="InterPro" id="IPR003593">
    <property type="entry name" value="AAA+_ATPase"/>
</dbReference>
<feature type="domain" description="Sigma-54 factor interaction" evidence="6">
    <location>
        <begin position="156"/>
        <end position="385"/>
    </location>
</feature>
<dbReference type="Proteomes" id="UP001596002">
    <property type="component" value="Unassembled WGS sequence"/>
</dbReference>
<dbReference type="InterPro" id="IPR009057">
    <property type="entry name" value="Homeodomain-like_sf"/>
</dbReference>
<dbReference type="InterPro" id="IPR013767">
    <property type="entry name" value="PAS_fold"/>
</dbReference>
<dbReference type="InterPro" id="IPR000014">
    <property type="entry name" value="PAS"/>
</dbReference>
<protein>
    <submittedName>
        <fullName evidence="9">Sigma-54 interaction domain-containing protein</fullName>
    </submittedName>
</protein>
<dbReference type="PROSITE" id="PS00675">
    <property type="entry name" value="SIGMA54_INTERACT_1"/>
    <property type="match status" value="1"/>
</dbReference>
<name>A0ABV9Q1M3_9BACL</name>
<dbReference type="InterPro" id="IPR002197">
    <property type="entry name" value="HTH_Fis"/>
</dbReference>
<keyword evidence="4" id="KW-0804">Transcription</keyword>
<dbReference type="NCBIfam" id="TIGR00229">
    <property type="entry name" value="sensory_box"/>
    <property type="match status" value="1"/>
</dbReference>
<dbReference type="PROSITE" id="PS50113">
    <property type="entry name" value="PAC"/>
    <property type="match status" value="1"/>
</dbReference>
<dbReference type="Pfam" id="PF00989">
    <property type="entry name" value="PAS"/>
    <property type="match status" value="1"/>
</dbReference>
<dbReference type="InterPro" id="IPR002078">
    <property type="entry name" value="Sigma_54_int"/>
</dbReference>
<feature type="coiled-coil region" evidence="5">
    <location>
        <begin position="373"/>
        <end position="433"/>
    </location>
</feature>
<evidence type="ECO:0000256" key="5">
    <source>
        <dbReference type="SAM" id="Coils"/>
    </source>
</evidence>
<dbReference type="PROSITE" id="PS50045">
    <property type="entry name" value="SIGMA54_INTERACT_4"/>
    <property type="match status" value="1"/>
</dbReference>
<keyword evidence="2" id="KW-0067">ATP-binding</keyword>
<keyword evidence="5" id="KW-0175">Coiled coil</keyword>
<dbReference type="SUPFAM" id="SSF46689">
    <property type="entry name" value="Homeodomain-like"/>
    <property type="match status" value="1"/>
</dbReference>
<proteinExistence type="predicted"/>
<sequence length="459" mass="52269">MTDYQELLQLNLLLQSIFQSSYDGIYVADAQANGIMVNEAYTRITGVTAEELIGKNLRDIVKEGIINESVTFKVLEKKRPITIVQKVREKEVLVTGNPIYDEHGEITYVVTNVRDISELNRLKLELQQSKALTRKYLNEIQDFKLKESMQLLMDGVVAHSKEIINVLHLVQKVAKVDSSVLILGESGVGKEVIVKMIHKASDRGNFPLIKVNCAAIPHPLLESELFGYEKGAFTGADSRGKPGLFERGNGGTIFLDEIGDMPLDLQVKLLRVLQEFEITRVGGRESIKVDVRVISATHKQLDKLVEKGEFRHDLYYRLNIVPIKIPPLRERKADIAPLAYFFLNKTNERYGFNKKFHPEVISFMEHYEWPGNIREMENLIERLVVTVDQDEIQIHDLPLSLTSQGPQMTESSLKELIEEVERKTIEQKLAEHRTTRKTARVLGISQSALVKKMQRLGIK</sequence>
<keyword evidence="3" id="KW-0805">Transcription regulation</keyword>
<dbReference type="SUPFAM" id="SSF55785">
    <property type="entry name" value="PYP-like sensor domain (PAS domain)"/>
    <property type="match status" value="1"/>
</dbReference>
<keyword evidence="1" id="KW-0547">Nucleotide-binding</keyword>
<evidence type="ECO:0000259" key="6">
    <source>
        <dbReference type="PROSITE" id="PS50045"/>
    </source>
</evidence>
<dbReference type="SMART" id="SM00091">
    <property type="entry name" value="PAS"/>
    <property type="match status" value="1"/>
</dbReference>
<keyword evidence="10" id="KW-1185">Reference proteome</keyword>
<evidence type="ECO:0000259" key="7">
    <source>
        <dbReference type="PROSITE" id="PS50112"/>
    </source>
</evidence>
<dbReference type="Pfam" id="PF00158">
    <property type="entry name" value="Sigma54_activat"/>
    <property type="match status" value="1"/>
</dbReference>
<feature type="domain" description="PAC" evidence="8">
    <location>
        <begin position="68"/>
        <end position="128"/>
    </location>
</feature>
<dbReference type="CDD" id="cd00130">
    <property type="entry name" value="PAS"/>
    <property type="match status" value="1"/>
</dbReference>
<organism evidence="9 10">
    <name type="scientific">Effusibacillus consociatus</name>
    <dbReference type="NCBI Taxonomy" id="1117041"/>
    <lineage>
        <taxon>Bacteria</taxon>
        <taxon>Bacillati</taxon>
        <taxon>Bacillota</taxon>
        <taxon>Bacilli</taxon>
        <taxon>Bacillales</taxon>
        <taxon>Alicyclobacillaceae</taxon>
        <taxon>Effusibacillus</taxon>
    </lineage>
</organism>
<dbReference type="PANTHER" id="PTHR32071:SF57">
    <property type="entry name" value="C4-DICARBOXYLATE TRANSPORT TRANSCRIPTIONAL REGULATORY PROTEIN DCTD"/>
    <property type="match status" value="1"/>
</dbReference>
<dbReference type="InterPro" id="IPR058031">
    <property type="entry name" value="AAA_lid_NorR"/>
</dbReference>
<evidence type="ECO:0000256" key="3">
    <source>
        <dbReference type="ARBA" id="ARBA00023015"/>
    </source>
</evidence>
<dbReference type="CDD" id="cd00009">
    <property type="entry name" value="AAA"/>
    <property type="match status" value="1"/>
</dbReference>
<dbReference type="InterPro" id="IPR027417">
    <property type="entry name" value="P-loop_NTPase"/>
</dbReference>
<dbReference type="SUPFAM" id="SSF52540">
    <property type="entry name" value="P-loop containing nucleoside triphosphate hydrolases"/>
    <property type="match status" value="1"/>
</dbReference>
<dbReference type="Gene3D" id="3.30.450.20">
    <property type="entry name" value="PAS domain"/>
    <property type="match status" value="1"/>
</dbReference>
<dbReference type="InterPro" id="IPR025662">
    <property type="entry name" value="Sigma_54_int_dom_ATP-bd_1"/>
</dbReference>
<reference evidence="10" key="1">
    <citation type="journal article" date="2019" name="Int. J. Syst. Evol. Microbiol.">
        <title>The Global Catalogue of Microorganisms (GCM) 10K type strain sequencing project: providing services to taxonomists for standard genome sequencing and annotation.</title>
        <authorList>
            <consortium name="The Broad Institute Genomics Platform"/>
            <consortium name="The Broad Institute Genome Sequencing Center for Infectious Disease"/>
            <person name="Wu L."/>
            <person name="Ma J."/>
        </authorList>
    </citation>
    <scope>NUCLEOTIDE SEQUENCE [LARGE SCALE GENOMIC DNA]</scope>
    <source>
        <strain evidence="10">WYCCWR 12678</strain>
    </source>
</reference>
<dbReference type="SMART" id="SM00382">
    <property type="entry name" value="AAA"/>
    <property type="match status" value="1"/>
</dbReference>
<evidence type="ECO:0000256" key="4">
    <source>
        <dbReference type="ARBA" id="ARBA00023163"/>
    </source>
</evidence>
<evidence type="ECO:0000256" key="2">
    <source>
        <dbReference type="ARBA" id="ARBA00022840"/>
    </source>
</evidence>
<dbReference type="PANTHER" id="PTHR32071">
    <property type="entry name" value="TRANSCRIPTIONAL REGULATORY PROTEIN"/>
    <property type="match status" value="1"/>
</dbReference>
<evidence type="ECO:0000313" key="9">
    <source>
        <dbReference type="EMBL" id="MFC4767838.1"/>
    </source>
</evidence>